<accession>A0A6A6NE18</accession>
<evidence type="ECO:0000313" key="1">
    <source>
        <dbReference type="EMBL" id="KAF2323078.1"/>
    </source>
</evidence>
<dbReference type="Proteomes" id="UP000467840">
    <property type="component" value="Chromosome 11"/>
</dbReference>
<dbReference type="EMBL" id="JAAGAX010000002">
    <property type="protein sequence ID" value="KAF2323078.1"/>
    <property type="molecule type" value="Genomic_DNA"/>
</dbReference>
<comment type="caution">
    <text evidence="1">The sequence shown here is derived from an EMBL/GenBank/DDBJ whole genome shotgun (WGS) entry which is preliminary data.</text>
</comment>
<keyword evidence="2" id="KW-1185">Reference proteome</keyword>
<protein>
    <submittedName>
        <fullName evidence="1">Uncharacterized protein</fullName>
    </submittedName>
</protein>
<proteinExistence type="predicted"/>
<evidence type="ECO:0000313" key="2">
    <source>
        <dbReference type="Proteomes" id="UP000467840"/>
    </source>
</evidence>
<sequence length="164" mass="19133">MGKPTVMEEGSVKLHLGSPHSVESTPAAIYTPRTQNTSHRGSNVATKQVRFNPVGNMPLHFKERTHIGYDEQDLHFEHYDHNGRAFDRNYKQLDPYGRLFDRDHRQPPRYDNNENVDITTKVKLNAPEYAGKLDPNAFIDWLDGLEEYCDFYHKTIWSMFILPK</sequence>
<name>A0A6A6NE18_HEVBR</name>
<reference evidence="1 2" key="1">
    <citation type="journal article" date="2020" name="Mol. Plant">
        <title>The Chromosome-Based Rubber Tree Genome Provides New Insights into Spurge Genome Evolution and Rubber Biosynthesis.</title>
        <authorList>
            <person name="Liu J."/>
            <person name="Shi C."/>
            <person name="Shi C.C."/>
            <person name="Li W."/>
            <person name="Zhang Q.J."/>
            <person name="Zhang Y."/>
            <person name="Li K."/>
            <person name="Lu H.F."/>
            <person name="Shi C."/>
            <person name="Zhu S.T."/>
            <person name="Xiao Z.Y."/>
            <person name="Nan H."/>
            <person name="Yue Y."/>
            <person name="Zhu X.G."/>
            <person name="Wu Y."/>
            <person name="Hong X.N."/>
            <person name="Fan G.Y."/>
            <person name="Tong Y."/>
            <person name="Zhang D."/>
            <person name="Mao C.L."/>
            <person name="Liu Y.L."/>
            <person name="Hao S.J."/>
            <person name="Liu W.Q."/>
            <person name="Lv M.Q."/>
            <person name="Zhang H.B."/>
            <person name="Liu Y."/>
            <person name="Hu-Tang G.R."/>
            <person name="Wang J.P."/>
            <person name="Wang J.H."/>
            <person name="Sun Y.H."/>
            <person name="Ni S.B."/>
            <person name="Chen W.B."/>
            <person name="Zhang X.C."/>
            <person name="Jiao Y.N."/>
            <person name="Eichler E.E."/>
            <person name="Li G.H."/>
            <person name="Liu X."/>
            <person name="Gao L.Z."/>
        </authorList>
    </citation>
    <scope>NUCLEOTIDE SEQUENCE [LARGE SCALE GENOMIC DNA]</scope>
    <source>
        <strain evidence="2">cv. GT1</strain>
        <tissue evidence="1">Leaf</tissue>
    </source>
</reference>
<dbReference type="AlphaFoldDB" id="A0A6A6NE18"/>
<organism evidence="1 2">
    <name type="scientific">Hevea brasiliensis</name>
    <name type="common">Para rubber tree</name>
    <name type="synonym">Siphonia brasiliensis</name>
    <dbReference type="NCBI Taxonomy" id="3981"/>
    <lineage>
        <taxon>Eukaryota</taxon>
        <taxon>Viridiplantae</taxon>
        <taxon>Streptophyta</taxon>
        <taxon>Embryophyta</taxon>
        <taxon>Tracheophyta</taxon>
        <taxon>Spermatophyta</taxon>
        <taxon>Magnoliopsida</taxon>
        <taxon>eudicotyledons</taxon>
        <taxon>Gunneridae</taxon>
        <taxon>Pentapetalae</taxon>
        <taxon>rosids</taxon>
        <taxon>fabids</taxon>
        <taxon>Malpighiales</taxon>
        <taxon>Euphorbiaceae</taxon>
        <taxon>Crotonoideae</taxon>
        <taxon>Micrandreae</taxon>
        <taxon>Hevea</taxon>
    </lineage>
</organism>
<gene>
    <name evidence="1" type="ORF">GH714_033197</name>
</gene>